<gene>
    <name evidence="11" type="primary">SLX1</name>
    <name evidence="11" type="ORF">LTR09_001608</name>
</gene>
<accession>A0AAJ0GH40</accession>
<reference evidence="11" key="1">
    <citation type="submission" date="2023-04" db="EMBL/GenBank/DDBJ databases">
        <title>Black Yeasts Isolated from many extreme environments.</title>
        <authorList>
            <person name="Coleine C."/>
            <person name="Stajich J.E."/>
            <person name="Selbmann L."/>
        </authorList>
    </citation>
    <scope>NUCLEOTIDE SEQUENCE</scope>
    <source>
        <strain evidence="11">CCFEE 5312</strain>
    </source>
</reference>
<dbReference type="PANTHER" id="PTHR20208">
    <property type="entry name" value="STRUCTURE-SPECIFIC ENDONUCLEASE SUBUNIT SLX1"/>
    <property type="match status" value="1"/>
</dbReference>
<dbReference type="InterPro" id="IPR011011">
    <property type="entry name" value="Znf_FYVE_PHD"/>
</dbReference>
<proteinExistence type="inferred from homology"/>
<dbReference type="InterPro" id="IPR050381">
    <property type="entry name" value="SLX1_endonuclease"/>
</dbReference>
<dbReference type="CDD" id="cd10455">
    <property type="entry name" value="GIY-YIG_SLX1"/>
    <property type="match status" value="1"/>
</dbReference>
<dbReference type="Gene3D" id="3.30.40.10">
    <property type="entry name" value="Zinc/RING finger domain, C3HC4 (zinc finger)"/>
    <property type="match status" value="1"/>
</dbReference>
<dbReference type="PANTHER" id="PTHR20208:SF10">
    <property type="entry name" value="STRUCTURE-SPECIFIC ENDONUCLEASE SUBUNIT SLX1"/>
    <property type="match status" value="1"/>
</dbReference>
<keyword evidence="5 8" id="KW-0233">DNA recombination</keyword>
<feature type="domain" description="GIY-YIG" evidence="10">
    <location>
        <begin position="10"/>
        <end position="92"/>
    </location>
</feature>
<dbReference type="EMBL" id="JAWDJX010000003">
    <property type="protein sequence ID" value="KAK3057424.1"/>
    <property type="molecule type" value="Genomic_DNA"/>
</dbReference>
<dbReference type="InterPro" id="IPR048749">
    <property type="entry name" value="SLX1_C"/>
</dbReference>
<dbReference type="AlphaFoldDB" id="A0AAJ0GH40"/>
<dbReference type="GO" id="GO:0033557">
    <property type="term" value="C:Slx1-Slx4 complex"/>
    <property type="evidence" value="ECO:0007669"/>
    <property type="project" value="UniProtKB-UniRule"/>
</dbReference>
<keyword evidence="2 8" id="KW-0255">Endonuclease</keyword>
<feature type="compositionally biased region" description="Acidic residues" evidence="9">
    <location>
        <begin position="358"/>
        <end position="375"/>
    </location>
</feature>
<dbReference type="Pfam" id="PF21202">
    <property type="entry name" value="SLX1_C"/>
    <property type="match status" value="1"/>
</dbReference>
<dbReference type="GO" id="GO:0008821">
    <property type="term" value="F:crossover junction DNA endonuclease activity"/>
    <property type="evidence" value="ECO:0007669"/>
    <property type="project" value="TreeGrafter"/>
</dbReference>
<evidence type="ECO:0000313" key="12">
    <source>
        <dbReference type="Proteomes" id="UP001271007"/>
    </source>
</evidence>
<keyword evidence="3 8" id="KW-0227">DNA damage</keyword>
<organism evidence="11 12">
    <name type="scientific">Extremus antarcticus</name>
    <dbReference type="NCBI Taxonomy" id="702011"/>
    <lineage>
        <taxon>Eukaryota</taxon>
        <taxon>Fungi</taxon>
        <taxon>Dikarya</taxon>
        <taxon>Ascomycota</taxon>
        <taxon>Pezizomycotina</taxon>
        <taxon>Dothideomycetes</taxon>
        <taxon>Dothideomycetidae</taxon>
        <taxon>Mycosphaerellales</taxon>
        <taxon>Extremaceae</taxon>
        <taxon>Extremus</taxon>
    </lineage>
</organism>
<protein>
    <submittedName>
        <fullName evidence="11">Slx4p interacting protein</fullName>
    </submittedName>
</protein>
<evidence type="ECO:0000256" key="6">
    <source>
        <dbReference type="ARBA" id="ARBA00023204"/>
    </source>
</evidence>
<dbReference type="InterPro" id="IPR035901">
    <property type="entry name" value="GIY-YIG_endonuc_sf"/>
</dbReference>
<dbReference type="SUPFAM" id="SSF57903">
    <property type="entry name" value="FYVE/PHD zinc finger"/>
    <property type="match status" value="1"/>
</dbReference>
<evidence type="ECO:0000259" key="10">
    <source>
        <dbReference type="PROSITE" id="PS50164"/>
    </source>
</evidence>
<evidence type="ECO:0000256" key="4">
    <source>
        <dbReference type="ARBA" id="ARBA00022801"/>
    </source>
</evidence>
<dbReference type="Gene3D" id="3.40.1440.10">
    <property type="entry name" value="GIY-YIG endonuclease"/>
    <property type="match status" value="1"/>
</dbReference>
<dbReference type="HAMAP" id="MF_03100">
    <property type="entry name" value="Endonuc_su_Slx1"/>
    <property type="match status" value="1"/>
</dbReference>
<dbReference type="InterPro" id="IPR027520">
    <property type="entry name" value="Slx1"/>
</dbReference>
<evidence type="ECO:0000256" key="1">
    <source>
        <dbReference type="ARBA" id="ARBA00022722"/>
    </source>
</evidence>
<dbReference type="GO" id="GO:0017108">
    <property type="term" value="F:5'-flap endonuclease activity"/>
    <property type="evidence" value="ECO:0007669"/>
    <property type="project" value="InterPro"/>
</dbReference>
<name>A0AAJ0GH40_9PEZI</name>
<comment type="function">
    <text evidence="8">Catalytic subunit of the SLX1-SLX4 structure-specific endonuclease that resolves DNA secondary structures generated during DNA repair and recombination. Has endonuclease activity towards branched DNA substrates, introducing single-strand cuts in duplex DNA close to junctions with ss-DNA.</text>
</comment>
<comment type="similarity">
    <text evidence="8">Belongs to the SLX1 family.</text>
</comment>
<keyword evidence="12" id="KW-1185">Reference proteome</keyword>
<comment type="subunit">
    <text evidence="8">Forms a heterodimer with SLX4.</text>
</comment>
<dbReference type="Proteomes" id="UP001271007">
    <property type="component" value="Unassembled WGS sequence"/>
</dbReference>
<keyword evidence="6 8" id="KW-0234">DNA repair</keyword>
<dbReference type="SUPFAM" id="SSF82771">
    <property type="entry name" value="GIY-YIG endonuclease"/>
    <property type="match status" value="1"/>
</dbReference>
<keyword evidence="4 8" id="KW-0378">Hydrolase</keyword>
<dbReference type="GO" id="GO:0000724">
    <property type="term" value="P:double-strand break repair via homologous recombination"/>
    <property type="evidence" value="ECO:0007669"/>
    <property type="project" value="TreeGrafter"/>
</dbReference>
<comment type="subcellular location">
    <subcellularLocation>
        <location evidence="8">Nucleus</location>
    </subcellularLocation>
</comment>
<dbReference type="PROSITE" id="PS50164">
    <property type="entry name" value="GIY_YIG"/>
    <property type="match status" value="1"/>
</dbReference>
<comment type="cofactor">
    <cofactor evidence="8">
        <name>a divalent metal cation</name>
        <dbReference type="ChEBI" id="CHEBI:60240"/>
    </cofactor>
</comment>
<dbReference type="InterPro" id="IPR013083">
    <property type="entry name" value="Znf_RING/FYVE/PHD"/>
</dbReference>
<sequence length="375" mass="41422">MAKTLPPIPAFYACYLLRSTVRHASLYVGSTPNPVRRLNQHNGKTKGGAVRTSKDCLRPWEMTCLVTGFPSKIAALQFEYVHMGVAKLPYDSPRLAKLSTNKCPDQCPHISKNCFRSWPLKVTFYAQDVFRVWQKWTVRDDIRALPPRMEVAVDAQSNESLADPTDQPVGIHALNVDYSSMKVYLEKTKAALEGPSACTCAVCNKSVPDDGHATLFCPNEGCSAAGHIECFATAFRGYDPTTLVPTSGPCPSCGALLQWIDLVKELSLRKRGEKEVQKVLKVRKPRVTKKGTVASEPVVAEDEPSDEEEDLDEGWHQLSDDSEDGKAGLAVRSDPSPGPAFKTSRYQTSHITAYSEPVIEDSDRDSDWEEAMVLT</sequence>
<dbReference type="Pfam" id="PF01541">
    <property type="entry name" value="GIY-YIG"/>
    <property type="match status" value="1"/>
</dbReference>
<evidence type="ECO:0000313" key="11">
    <source>
        <dbReference type="EMBL" id="KAK3057424.1"/>
    </source>
</evidence>
<feature type="compositionally biased region" description="Acidic residues" evidence="9">
    <location>
        <begin position="299"/>
        <end position="312"/>
    </location>
</feature>
<evidence type="ECO:0000256" key="9">
    <source>
        <dbReference type="SAM" id="MobiDB-lite"/>
    </source>
</evidence>
<evidence type="ECO:0000256" key="7">
    <source>
        <dbReference type="ARBA" id="ARBA00023242"/>
    </source>
</evidence>
<dbReference type="InterPro" id="IPR000305">
    <property type="entry name" value="GIY-YIG_endonuc"/>
</dbReference>
<evidence type="ECO:0000256" key="2">
    <source>
        <dbReference type="ARBA" id="ARBA00022759"/>
    </source>
</evidence>
<keyword evidence="7 8" id="KW-0539">Nucleus</keyword>
<evidence type="ECO:0000256" key="3">
    <source>
        <dbReference type="ARBA" id="ARBA00022763"/>
    </source>
</evidence>
<feature type="region of interest" description="Disordered" evidence="9">
    <location>
        <begin position="290"/>
        <end position="375"/>
    </location>
</feature>
<keyword evidence="1 8" id="KW-0540">Nuclease</keyword>
<evidence type="ECO:0000256" key="8">
    <source>
        <dbReference type="HAMAP-Rule" id="MF_03100"/>
    </source>
</evidence>
<comment type="caution">
    <text evidence="11">The sequence shown here is derived from an EMBL/GenBank/DDBJ whole genome shotgun (WGS) entry which is preliminary data.</text>
</comment>
<evidence type="ECO:0000256" key="5">
    <source>
        <dbReference type="ARBA" id="ARBA00023172"/>
    </source>
</evidence>
<comment type="caution">
    <text evidence="8">Lacks conserved residue(s) required for the propagation of feature annotation.</text>
</comment>